<accession>A0ABR5BSI2</accession>
<keyword evidence="4" id="KW-1185">Reference proteome</keyword>
<evidence type="ECO:0000256" key="1">
    <source>
        <dbReference type="SAM" id="MobiDB-lite"/>
    </source>
</evidence>
<sequence length="553" mass="62986">MSFTLDVPPNRSIREKLEWELRDLRNFMLYLEYGIPFPQSSEPSRESSNRSNNDNFNEDNPYQIPSYERIASMGVFELAMYAARYFLPKASSSPANEKAKQDLYLQIWCRDELENLVDLTTPARIFLGITYCNSNPGHRYAQTRYVWSETLEHNFHNDSVMHFVLPLLSILLEDTEIRRDDALRLCVYIEVAAPEKPKFRLPNDIAKKTTKGLARLLDKKSGDPSSVSGRATEVDPEEDLSDIKVTRQSRKRILYAHSEILEEKSEYFKDLLTSGFAETERYNTIIVDDASFSTLYWILQLDKAHVDRILHPQTSTQNGSAEWNYLRLPLVGDWDAEVDSTSPENEPINLKDAPSSKISAALKAEVASISETYGEKGTSQQQKKMKKDTMSTSPSKIPTMTVPQNYAFATLNSSKSHFIASHLSALSRPNSSFGIGTSARIGSGNDPHPHPTPRPPPASALDVYMLAHRYRLEELREMAMEQILRNLSHETCMSAAFVSYPYEELHSKVLAYIAKNWTQVKASSAFLRCIKEVREDVWGEYGPMVLHNIYLKI</sequence>
<feature type="region of interest" description="Disordered" evidence="1">
    <location>
        <begin position="39"/>
        <end position="61"/>
    </location>
</feature>
<dbReference type="CDD" id="cd18186">
    <property type="entry name" value="BTB_POZ_ZBTB_KLHL-like"/>
    <property type="match status" value="1"/>
</dbReference>
<feature type="domain" description="BTB" evidence="2">
    <location>
        <begin position="241"/>
        <end position="301"/>
    </location>
</feature>
<dbReference type="PANTHER" id="PTHR24413">
    <property type="entry name" value="SPECKLE-TYPE POZ PROTEIN"/>
    <property type="match status" value="1"/>
</dbReference>
<dbReference type="InterPro" id="IPR011333">
    <property type="entry name" value="SKP1/BTB/POZ_sf"/>
</dbReference>
<dbReference type="EMBL" id="KN848718">
    <property type="protein sequence ID" value="KIR78341.1"/>
    <property type="molecule type" value="Genomic_DNA"/>
</dbReference>
<feature type="region of interest" description="Disordered" evidence="1">
    <location>
        <begin position="438"/>
        <end position="458"/>
    </location>
</feature>
<organism evidence="3 4">
    <name type="scientific">Cryptococcus gattii EJB2</name>
    <dbReference type="NCBI Taxonomy" id="1296103"/>
    <lineage>
        <taxon>Eukaryota</taxon>
        <taxon>Fungi</taxon>
        <taxon>Dikarya</taxon>
        <taxon>Basidiomycota</taxon>
        <taxon>Agaricomycotina</taxon>
        <taxon>Tremellomycetes</taxon>
        <taxon>Tremellales</taxon>
        <taxon>Cryptococcaceae</taxon>
        <taxon>Cryptococcus</taxon>
        <taxon>Cryptococcus gattii species complex</taxon>
    </lineage>
</organism>
<dbReference type="Pfam" id="PF00651">
    <property type="entry name" value="BTB"/>
    <property type="match status" value="1"/>
</dbReference>
<feature type="region of interest" description="Disordered" evidence="1">
    <location>
        <begin position="373"/>
        <end position="398"/>
    </location>
</feature>
<feature type="region of interest" description="Disordered" evidence="1">
    <location>
        <begin position="218"/>
        <end position="240"/>
    </location>
</feature>
<feature type="compositionally biased region" description="Low complexity" evidence="1">
    <location>
        <begin position="49"/>
        <end position="61"/>
    </location>
</feature>
<reference evidence="3 4" key="1">
    <citation type="submission" date="2015-01" db="EMBL/GenBank/DDBJ databases">
        <title>The Genome Sequence of Cryptococcus gattii EJB2.</title>
        <authorList>
            <consortium name="The Broad Institute Genomics Platform"/>
            <person name="Cuomo C."/>
            <person name="Litvintseva A."/>
            <person name="Chen Y."/>
            <person name="Heitman J."/>
            <person name="Sun S."/>
            <person name="Springer D."/>
            <person name="Dromer F."/>
            <person name="Young S."/>
            <person name="Zeng Q."/>
            <person name="Gargeya S."/>
            <person name="Abouelleil A."/>
            <person name="Alvarado L."/>
            <person name="Chapman S.B."/>
            <person name="Gainer-Dewar J."/>
            <person name="Goldberg J."/>
            <person name="Griggs A."/>
            <person name="Gujja S."/>
            <person name="Hansen M."/>
            <person name="Howarth C."/>
            <person name="Imamovic A."/>
            <person name="Larimer J."/>
            <person name="Murphy C."/>
            <person name="Naylor J."/>
            <person name="Pearson M."/>
            <person name="Priest M."/>
            <person name="Roberts A."/>
            <person name="Saif S."/>
            <person name="Shea T."/>
            <person name="Sykes S."/>
            <person name="Wortman J."/>
            <person name="Nusbaum C."/>
            <person name="Birren B."/>
        </authorList>
    </citation>
    <scope>NUCLEOTIDE SEQUENCE [LARGE SCALE GENOMIC DNA]</scope>
    <source>
        <strain evidence="3 4">EJB2</strain>
    </source>
</reference>
<evidence type="ECO:0000313" key="4">
    <source>
        <dbReference type="Proteomes" id="UP000054272"/>
    </source>
</evidence>
<dbReference type="PROSITE" id="PS50097">
    <property type="entry name" value="BTB"/>
    <property type="match status" value="1"/>
</dbReference>
<dbReference type="InterPro" id="IPR000210">
    <property type="entry name" value="BTB/POZ_dom"/>
</dbReference>
<evidence type="ECO:0000259" key="2">
    <source>
        <dbReference type="PROSITE" id="PS50097"/>
    </source>
</evidence>
<dbReference type="SUPFAM" id="SSF54695">
    <property type="entry name" value="POZ domain"/>
    <property type="match status" value="1"/>
</dbReference>
<dbReference type="CDD" id="cd14733">
    <property type="entry name" value="BACK"/>
    <property type="match status" value="1"/>
</dbReference>
<name>A0ABR5BSI2_9TREE</name>
<dbReference type="Gene3D" id="3.30.710.10">
    <property type="entry name" value="Potassium Channel Kv1.1, Chain A"/>
    <property type="match status" value="2"/>
</dbReference>
<protein>
    <recommendedName>
        <fullName evidence="2">BTB domain-containing protein</fullName>
    </recommendedName>
</protein>
<evidence type="ECO:0000313" key="3">
    <source>
        <dbReference type="EMBL" id="KIR78341.1"/>
    </source>
</evidence>
<dbReference type="Proteomes" id="UP000054272">
    <property type="component" value="Unassembled WGS sequence"/>
</dbReference>
<gene>
    <name evidence="3" type="ORF">I306_04616</name>
</gene>
<proteinExistence type="predicted"/>